<feature type="signal peptide" evidence="2">
    <location>
        <begin position="1"/>
        <end position="22"/>
    </location>
</feature>
<dbReference type="EMBL" id="JASCXX010000019">
    <property type="protein sequence ID" value="MDI6450403.1"/>
    <property type="molecule type" value="Genomic_DNA"/>
</dbReference>
<evidence type="ECO:0000259" key="3">
    <source>
        <dbReference type="Pfam" id="PF13360"/>
    </source>
</evidence>
<evidence type="ECO:0000313" key="4">
    <source>
        <dbReference type="EMBL" id="MDI6450403.1"/>
    </source>
</evidence>
<name>A0AAW6U5F6_9BACT</name>
<feature type="domain" description="Pyrrolo-quinoline quinone repeat" evidence="3">
    <location>
        <begin position="122"/>
        <end position="367"/>
    </location>
</feature>
<dbReference type="InterPro" id="IPR018391">
    <property type="entry name" value="PQQ_b-propeller_rpt"/>
</dbReference>
<accession>A0AAW6U5F6</accession>
<dbReference type="PANTHER" id="PTHR34512:SF30">
    <property type="entry name" value="OUTER MEMBRANE PROTEIN ASSEMBLY FACTOR BAMB"/>
    <property type="match status" value="1"/>
</dbReference>
<dbReference type="AlphaFoldDB" id="A0AAW6U5F6"/>
<feature type="compositionally biased region" description="Low complexity" evidence="1">
    <location>
        <begin position="90"/>
        <end position="103"/>
    </location>
</feature>
<organism evidence="4 5">
    <name type="scientific">Anaerobaca lacustris</name>
    <dbReference type="NCBI Taxonomy" id="3044600"/>
    <lineage>
        <taxon>Bacteria</taxon>
        <taxon>Pseudomonadati</taxon>
        <taxon>Planctomycetota</taxon>
        <taxon>Phycisphaerae</taxon>
        <taxon>Sedimentisphaerales</taxon>
        <taxon>Anaerobacaceae</taxon>
        <taxon>Anaerobaca</taxon>
    </lineage>
</organism>
<feature type="chain" id="PRO_5043476534" evidence="2">
    <location>
        <begin position="23"/>
        <end position="447"/>
    </location>
</feature>
<proteinExistence type="predicted"/>
<dbReference type="Proteomes" id="UP001431776">
    <property type="component" value="Unassembled WGS sequence"/>
</dbReference>
<dbReference type="InterPro" id="IPR015943">
    <property type="entry name" value="WD40/YVTN_repeat-like_dom_sf"/>
</dbReference>
<dbReference type="PANTHER" id="PTHR34512">
    <property type="entry name" value="CELL SURFACE PROTEIN"/>
    <property type="match status" value="1"/>
</dbReference>
<keyword evidence="5" id="KW-1185">Reference proteome</keyword>
<evidence type="ECO:0000256" key="1">
    <source>
        <dbReference type="SAM" id="MobiDB-lite"/>
    </source>
</evidence>
<dbReference type="Gene3D" id="2.130.10.10">
    <property type="entry name" value="YVTN repeat-like/Quinoprotein amine dehydrogenase"/>
    <property type="match status" value="2"/>
</dbReference>
<keyword evidence="2" id="KW-0732">Signal</keyword>
<sequence length="447" mass="47908">MKQVATATVVLSCFLSVTCAHAVAARGVEYWPTWRGPTMDGVALKGNPPVTWSESENIKWKIDLPGAGTSTPIIWGDKMFFQTAVDTGQAGPAPAATAPAQTGGRRGPGRGRAPTTIHAFDLVCLDRTTGKLLWQKTATKAVPHEGHHQDHGFASYSPITDGKHIWASFGSRGLYCFDMDGNLKWSGDLIPMTIRGGFGEGSSPALAGDAVVVVCDHEGDSAIFAFHKDTGQLLWRKDRDEASSWATPMPVEVDGKLQVIVNATNFVRSYDAQTGQIIWQCTGQTGNVVPTPILGFGKVFCTSGFRGSMLQAIQLGRTGDLSGSDAIAWQVDSGTPYVPSPILHNGRIYVFAVNNAVLSCYDARTGEPHYTGQRLEGIRGVYASPVAVADRIYFVGRNGVSIVIRSADTLEILATNTLDDGFDASPAIVGDSLYLKGRKHLYCLMSP</sequence>
<dbReference type="SUPFAM" id="SSF50998">
    <property type="entry name" value="Quinoprotein alcohol dehydrogenase-like"/>
    <property type="match status" value="1"/>
</dbReference>
<gene>
    <name evidence="4" type="ORF">QJ522_15180</name>
</gene>
<evidence type="ECO:0000256" key="2">
    <source>
        <dbReference type="SAM" id="SignalP"/>
    </source>
</evidence>
<dbReference type="RefSeq" id="WP_349245812.1">
    <property type="nucleotide sequence ID" value="NZ_JASCXX010000019.1"/>
</dbReference>
<evidence type="ECO:0000313" key="5">
    <source>
        <dbReference type="Proteomes" id="UP001431776"/>
    </source>
</evidence>
<dbReference type="InterPro" id="IPR011047">
    <property type="entry name" value="Quinoprotein_ADH-like_sf"/>
</dbReference>
<feature type="region of interest" description="Disordered" evidence="1">
    <location>
        <begin position="90"/>
        <end position="112"/>
    </location>
</feature>
<reference evidence="4" key="1">
    <citation type="submission" date="2023-05" db="EMBL/GenBank/DDBJ databases">
        <title>Anaerotaeda fermentans gen. nov., sp. nov., a novel anaerobic planctomycete of the new family within the order Sedimentisphaerales isolated from Taman Peninsula, Russia.</title>
        <authorList>
            <person name="Khomyakova M.A."/>
            <person name="Merkel A.Y."/>
            <person name="Slobodkin A.I."/>
        </authorList>
    </citation>
    <scope>NUCLEOTIDE SEQUENCE</scope>
    <source>
        <strain evidence="4">M17dextr</strain>
    </source>
</reference>
<protein>
    <submittedName>
        <fullName evidence="4">PQQ-like beta-propeller repeat protein</fullName>
    </submittedName>
</protein>
<dbReference type="SMART" id="SM00564">
    <property type="entry name" value="PQQ"/>
    <property type="match status" value="4"/>
</dbReference>
<dbReference type="InterPro" id="IPR002372">
    <property type="entry name" value="PQQ_rpt_dom"/>
</dbReference>
<comment type="caution">
    <text evidence="4">The sequence shown here is derived from an EMBL/GenBank/DDBJ whole genome shotgun (WGS) entry which is preliminary data.</text>
</comment>
<dbReference type="Pfam" id="PF13360">
    <property type="entry name" value="PQQ_2"/>
    <property type="match status" value="1"/>
</dbReference>